<proteinExistence type="inferred from homology"/>
<comment type="similarity">
    <text evidence="1 6">Belongs to the glycosyl hydrolase 2 family.</text>
</comment>
<name>A0AAU7V7G5_9ACTO</name>
<dbReference type="PROSITE" id="PS00719">
    <property type="entry name" value="GLYCOSYL_HYDROL_F2_1"/>
    <property type="match status" value="1"/>
</dbReference>
<dbReference type="EC" id="3.2.1.31" evidence="2"/>
<dbReference type="Pfam" id="PF00703">
    <property type="entry name" value="Glyco_hydro_2"/>
    <property type="match status" value="1"/>
</dbReference>
<dbReference type="InterPro" id="IPR023230">
    <property type="entry name" value="Glyco_hydro_2_CS"/>
</dbReference>
<evidence type="ECO:0000259" key="7">
    <source>
        <dbReference type="Pfam" id="PF00703"/>
    </source>
</evidence>
<dbReference type="Gene3D" id="3.20.20.80">
    <property type="entry name" value="Glycosidases"/>
    <property type="match status" value="1"/>
</dbReference>
<evidence type="ECO:0000259" key="8">
    <source>
        <dbReference type="Pfam" id="PF02836"/>
    </source>
</evidence>
<dbReference type="PANTHER" id="PTHR10066:SF67">
    <property type="entry name" value="BETA-GLUCURONIDASE"/>
    <property type="match status" value="1"/>
</dbReference>
<evidence type="ECO:0000256" key="6">
    <source>
        <dbReference type="RuleBase" id="RU361154"/>
    </source>
</evidence>
<dbReference type="InterPro" id="IPR017853">
    <property type="entry name" value="GH"/>
</dbReference>
<evidence type="ECO:0000256" key="1">
    <source>
        <dbReference type="ARBA" id="ARBA00007401"/>
    </source>
</evidence>
<dbReference type="GO" id="GO:0019391">
    <property type="term" value="P:glucuronoside catabolic process"/>
    <property type="evidence" value="ECO:0007669"/>
    <property type="project" value="TreeGrafter"/>
</dbReference>
<dbReference type="EMBL" id="CP138335">
    <property type="protein sequence ID" value="XBW07241.1"/>
    <property type="molecule type" value="Genomic_DNA"/>
</dbReference>
<dbReference type="PROSITE" id="PS00608">
    <property type="entry name" value="GLYCOSYL_HYDROL_F2_2"/>
    <property type="match status" value="1"/>
</dbReference>
<dbReference type="InterPro" id="IPR013783">
    <property type="entry name" value="Ig-like_fold"/>
</dbReference>
<dbReference type="PANTHER" id="PTHR10066">
    <property type="entry name" value="BETA-GLUCURONIDASE"/>
    <property type="match status" value="1"/>
</dbReference>
<dbReference type="AlphaFoldDB" id="A0AAU7V7G5"/>
<gene>
    <name evidence="10" type="primary">uidA</name>
    <name evidence="10" type="ORF">SAC06_06205</name>
</gene>
<dbReference type="PRINTS" id="PR00132">
    <property type="entry name" value="GLHYDRLASE2"/>
</dbReference>
<dbReference type="InterPro" id="IPR006103">
    <property type="entry name" value="Glyco_hydro_2_cat"/>
</dbReference>
<evidence type="ECO:0000256" key="2">
    <source>
        <dbReference type="ARBA" id="ARBA00012761"/>
    </source>
</evidence>
<evidence type="ECO:0000256" key="4">
    <source>
        <dbReference type="ARBA" id="ARBA00022801"/>
    </source>
</evidence>
<dbReference type="Pfam" id="PF02836">
    <property type="entry name" value="Glyco_hydro_2_C"/>
    <property type="match status" value="1"/>
</dbReference>
<dbReference type="InterPro" id="IPR006104">
    <property type="entry name" value="Glyco_hydro_2_N"/>
</dbReference>
<dbReference type="SUPFAM" id="SSF49303">
    <property type="entry name" value="beta-Galactosidase/glucuronidase domain"/>
    <property type="match status" value="1"/>
</dbReference>
<evidence type="ECO:0000259" key="9">
    <source>
        <dbReference type="Pfam" id="PF02837"/>
    </source>
</evidence>
<dbReference type="SUPFAM" id="SSF51445">
    <property type="entry name" value="(Trans)glycosidases"/>
    <property type="match status" value="1"/>
</dbReference>
<dbReference type="GO" id="GO:0005975">
    <property type="term" value="P:carbohydrate metabolic process"/>
    <property type="evidence" value="ECO:0007669"/>
    <property type="project" value="InterPro"/>
</dbReference>
<feature type="domain" description="Glycosyl hydrolases family 2 sugar binding" evidence="9">
    <location>
        <begin position="14"/>
        <end position="180"/>
    </location>
</feature>
<dbReference type="InterPro" id="IPR036156">
    <property type="entry name" value="Beta-gal/glucu_dom_sf"/>
</dbReference>
<dbReference type="NCBIfam" id="NF007538">
    <property type="entry name" value="PRK10150.1"/>
    <property type="match status" value="1"/>
</dbReference>
<keyword evidence="5 6" id="KW-0326">Glycosidase</keyword>
<evidence type="ECO:0000256" key="3">
    <source>
        <dbReference type="ARBA" id="ARBA00016205"/>
    </source>
</evidence>
<dbReference type="InterPro" id="IPR023232">
    <property type="entry name" value="Glyco_hydro_2_AS"/>
</dbReference>
<dbReference type="Gene3D" id="2.60.40.10">
    <property type="entry name" value="Immunoglobulins"/>
    <property type="match status" value="1"/>
</dbReference>
<evidence type="ECO:0000256" key="5">
    <source>
        <dbReference type="ARBA" id="ARBA00023295"/>
    </source>
</evidence>
<dbReference type="KEGG" id="sapp:SAC06_06205"/>
<dbReference type="Pfam" id="PF02837">
    <property type="entry name" value="Glyco_hydro_2_N"/>
    <property type="match status" value="1"/>
</dbReference>
<dbReference type="GO" id="GO:0004566">
    <property type="term" value="F:beta-glucuronidase activity"/>
    <property type="evidence" value="ECO:0007669"/>
    <property type="project" value="UniProtKB-EC"/>
</dbReference>
<sequence>MLSVRQSCSRDVYSLDGLWDFQIDPTDLGNTDRWFATGLPAPRSMPVPASYNDITVDNAVHDLVGLAWYQREARAPRRLGSYRLILRFGSVTHSAVVYVDGIEVVRHDGGYLPFEADITDLVTPGQPFTVTVSVDNRLSWQTLPPGFIQTDVSGRQVQRYFHDFYNYAGIHRSVLLYTRPPVSVVDVTVTTDLAGEDGLVRYRVEAPGAEQVSVRILDQAGVAVAEATGSTGEVRVRQAHRWQPGRGYLYTLEVQADEDTYPQPFGIRTVEVKDSQFLINGEPFYFRGYGRHEDNPIRGKAHDDVSMVHDFELMKWQGANSFRTSHYPYAEEVLDYADREGFVLIDETAAVGLNVGLTGGLFGNQDQLVTFSEQTVNDRTRDVHARHIQELIARDKNHPSVVMWSIANEPESSSEESRAYFEPLAQVARAADPTRPVSYVNVMLSPPHLEKCMDLFDVIMLNRYYGWYVDTGNLADAEAHLRTEVAGWVQAFPGKPIVFTEYGPDTLSGLRDLFHRPWSEEYQVDMLDMFHRVFDEFDQVVGEQMWNFADFQTAPGIIRVGGNKKGMFTREREPKAAAYAVRQRWQAQARKEGSR</sequence>
<feature type="domain" description="Glycoside hydrolase family 2 immunoglobulin-like beta-sandwich" evidence="7">
    <location>
        <begin position="183"/>
        <end position="268"/>
    </location>
</feature>
<feature type="domain" description="Glycoside hydrolase family 2 catalytic" evidence="8">
    <location>
        <begin position="270"/>
        <end position="587"/>
    </location>
</feature>
<dbReference type="SUPFAM" id="SSF49785">
    <property type="entry name" value="Galactose-binding domain-like"/>
    <property type="match status" value="1"/>
</dbReference>
<dbReference type="GO" id="GO:0030246">
    <property type="term" value="F:carbohydrate binding"/>
    <property type="evidence" value="ECO:0007669"/>
    <property type="project" value="TreeGrafter"/>
</dbReference>
<dbReference type="InterPro" id="IPR006102">
    <property type="entry name" value="Ig-like_GH2"/>
</dbReference>
<dbReference type="Gene3D" id="2.60.120.260">
    <property type="entry name" value="Galactose-binding domain-like"/>
    <property type="match status" value="1"/>
</dbReference>
<dbReference type="InterPro" id="IPR008979">
    <property type="entry name" value="Galactose-bd-like_sf"/>
</dbReference>
<dbReference type="RefSeq" id="WP_350257447.1">
    <property type="nucleotide sequence ID" value="NZ_CP138335.1"/>
</dbReference>
<accession>A0AAU7V7G5</accession>
<organism evidence="10">
    <name type="scientific">Scrofimicrobium appendicitidis</name>
    <dbReference type="NCBI Taxonomy" id="3079930"/>
    <lineage>
        <taxon>Bacteria</taxon>
        <taxon>Bacillati</taxon>
        <taxon>Actinomycetota</taxon>
        <taxon>Actinomycetes</taxon>
        <taxon>Actinomycetales</taxon>
        <taxon>Actinomycetaceae</taxon>
        <taxon>Scrofimicrobium</taxon>
    </lineage>
</organism>
<dbReference type="FunFam" id="3.20.20.80:FF:000080">
    <property type="entry name" value="Beta-glucuronidase UidA"/>
    <property type="match status" value="1"/>
</dbReference>
<reference evidence="10" key="1">
    <citation type="submission" date="2023-11" db="EMBL/GenBank/DDBJ databases">
        <title>Scrofimicrobium hongkongense sp. nov., isolated from a patient with peritonitis.</title>
        <authorList>
            <person name="Lao H.Y."/>
            <person name="Wong A.Y.P."/>
            <person name="Ng T.L."/>
            <person name="Wong R.Y.L."/>
            <person name="Yau M.C.Y."/>
            <person name="Lam J.Y.W."/>
            <person name="Siu G.K.H."/>
        </authorList>
    </citation>
    <scope>NUCLEOTIDE SEQUENCE</scope>
    <source>
        <strain evidence="10">R131</strain>
    </source>
</reference>
<keyword evidence="4 6" id="KW-0378">Hydrolase</keyword>
<dbReference type="InterPro" id="IPR006101">
    <property type="entry name" value="Glyco_hydro_2"/>
</dbReference>
<protein>
    <recommendedName>
        <fullName evidence="3">Beta-glucuronidase</fullName>
        <ecNumber evidence="2">3.2.1.31</ecNumber>
    </recommendedName>
</protein>
<evidence type="ECO:0000313" key="10">
    <source>
        <dbReference type="EMBL" id="XBW07241.1"/>
    </source>
</evidence>